<accession>A0A841EN91</accession>
<dbReference type="InterPro" id="IPR012347">
    <property type="entry name" value="Ferritin-like"/>
</dbReference>
<evidence type="ECO:0000313" key="4">
    <source>
        <dbReference type="EMBL" id="MBB6004376.1"/>
    </source>
</evidence>
<dbReference type="GO" id="GO:0008199">
    <property type="term" value="F:ferric iron binding"/>
    <property type="evidence" value="ECO:0007669"/>
    <property type="project" value="InterPro"/>
</dbReference>
<dbReference type="RefSeq" id="WP_184135337.1">
    <property type="nucleotide sequence ID" value="NZ_JACHKT010000023.1"/>
</dbReference>
<keyword evidence="4" id="KW-0238">DNA-binding</keyword>
<sequence>MKPQIGVLADNLSKSIEILSVILSDEMTLYIKTRKFHWNVAGESFMELHKLFQSQYSELEETVDLVAERIGKLGGNTIGSMKEFLAITRLKESTGDSPSQNEMLKNLLSDHESIIIELRKDVALFGTENNDIGTIDFLTGLIQQHETTAWVLRRYLK</sequence>
<dbReference type="PANTHER" id="PTHR42932:SF3">
    <property type="entry name" value="DNA PROTECTION DURING STARVATION PROTEIN"/>
    <property type="match status" value="1"/>
</dbReference>
<dbReference type="InterPro" id="IPR009078">
    <property type="entry name" value="Ferritin-like_SF"/>
</dbReference>
<dbReference type="CDD" id="cd01043">
    <property type="entry name" value="DPS"/>
    <property type="match status" value="1"/>
</dbReference>
<comment type="similarity">
    <text evidence="1 2">Belongs to the Dps family.</text>
</comment>
<dbReference type="Pfam" id="PF00210">
    <property type="entry name" value="Ferritin"/>
    <property type="match status" value="1"/>
</dbReference>
<feature type="domain" description="Ferritin/DPS" evidence="3">
    <location>
        <begin position="17"/>
        <end position="156"/>
    </location>
</feature>
<comment type="caution">
    <text evidence="4">The sequence shown here is derived from an EMBL/GenBank/DDBJ whole genome shotgun (WGS) entry which is preliminary data.</text>
</comment>
<dbReference type="PRINTS" id="PR01346">
    <property type="entry name" value="HELNAPAPROT"/>
</dbReference>
<evidence type="ECO:0000256" key="1">
    <source>
        <dbReference type="ARBA" id="ARBA00009497"/>
    </source>
</evidence>
<keyword evidence="5" id="KW-1185">Reference proteome</keyword>
<dbReference type="InterPro" id="IPR008331">
    <property type="entry name" value="Ferritin_DPS_dom"/>
</dbReference>
<gene>
    <name evidence="4" type="ORF">HNP25_003039</name>
</gene>
<evidence type="ECO:0000259" key="3">
    <source>
        <dbReference type="Pfam" id="PF00210"/>
    </source>
</evidence>
<dbReference type="AlphaFoldDB" id="A0A841EN91"/>
<dbReference type="EMBL" id="JACHKT010000023">
    <property type="protein sequence ID" value="MBB6004376.1"/>
    <property type="molecule type" value="Genomic_DNA"/>
</dbReference>
<dbReference type="PIRSF" id="PIRSF005900">
    <property type="entry name" value="Dps"/>
    <property type="match status" value="1"/>
</dbReference>
<evidence type="ECO:0000313" key="5">
    <source>
        <dbReference type="Proteomes" id="UP000524404"/>
    </source>
</evidence>
<dbReference type="PANTHER" id="PTHR42932">
    <property type="entry name" value="GENERAL STRESS PROTEIN 20U"/>
    <property type="match status" value="1"/>
</dbReference>
<dbReference type="SUPFAM" id="SSF47240">
    <property type="entry name" value="Ferritin-like"/>
    <property type="match status" value="1"/>
</dbReference>
<dbReference type="GO" id="GO:0003677">
    <property type="term" value="F:DNA binding"/>
    <property type="evidence" value="ECO:0007669"/>
    <property type="project" value="UniProtKB-KW"/>
</dbReference>
<dbReference type="InterPro" id="IPR002177">
    <property type="entry name" value="DPS_DNA-bd"/>
</dbReference>
<protein>
    <submittedName>
        <fullName evidence="4">Starvation-inducible DNA-binding protein</fullName>
    </submittedName>
</protein>
<organism evidence="4 5">
    <name type="scientific">Arcicella rosea</name>
    <dbReference type="NCBI Taxonomy" id="502909"/>
    <lineage>
        <taxon>Bacteria</taxon>
        <taxon>Pseudomonadati</taxon>
        <taxon>Bacteroidota</taxon>
        <taxon>Cytophagia</taxon>
        <taxon>Cytophagales</taxon>
        <taxon>Flectobacillaceae</taxon>
        <taxon>Arcicella</taxon>
    </lineage>
</organism>
<evidence type="ECO:0000256" key="2">
    <source>
        <dbReference type="RuleBase" id="RU003875"/>
    </source>
</evidence>
<dbReference type="Proteomes" id="UP000524404">
    <property type="component" value="Unassembled WGS sequence"/>
</dbReference>
<reference evidence="4 5" key="1">
    <citation type="submission" date="2020-08" db="EMBL/GenBank/DDBJ databases">
        <title>Functional genomics of gut bacteria from endangered species of beetles.</title>
        <authorList>
            <person name="Carlos-Shanley C."/>
        </authorList>
    </citation>
    <scope>NUCLEOTIDE SEQUENCE [LARGE SCALE GENOMIC DNA]</scope>
    <source>
        <strain evidence="4 5">S00070</strain>
    </source>
</reference>
<proteinExistence type="inferred from homology"/>
<name>A0A841EN91_9BACT</name>
<dbReference type="Gene3D" id="1.20.1260.10">
    <property type="match status" value="1"/>
</dbReference>